<dbReference type="Gene3D" id="3.30.360.10">
    <property type="entry name" value="Dihydrodipicolinate Reductase, domain 2"/>
    <property type="match status" value="1"/>
</dbReference>
<evidence type="ECO:0000313" key="3">
    <source>
        <dbReference type="EMBL" id="CEQ42026.1"/>
    </source>
</evidence>
<name>A0A0D6EQA6_SPOSA</name>
<protein>
    <submittedName>
        <fullName evidence="3">SPOSA6832_03796-mRNA-1:cds</fullName>
    </submittedName>
</protein>
<dbReference type="AlphaFoldDB" id="A0A0D6EQA6"/>
<reference evidence="4" key="1">
    <citation type="submission" date="2015-02" db="EMBL/GenBank/DDBJ databases">
        <authorList>
            <person name="Gon?alves P."/>
        </authorList>
    </citation>
    <scope>NUCLEOTIDE SEQUENCE [LARGE SCALE GENOMIC DNA]</scope>
</reference>
<keyword evidence="4" id="KW-1185">Reference proteome</keyword>
<dbReference type="Gene3D" id="3.40.50.720">
    <property type="entry name" value="NAD(P)-binding Rossmann-like Domain"/>
    <property type="match status" value="1"/>
</dbReference>
<dbReference type="InterPro" id="IPR013944">
    <property type="entry name" value="OxRdtase_put_C"/>
</dbReference>
<dbReference type="SUPFAM" id="SSF55347">
    <property type="entry name" value="Glyceraldehyde-3-phosphate dehydrogenase-like, C-terminal domain"/>
    <property type="match status" value="1"/>
</dbReference>
<organism evidence="3 4">
    <name type="scientific">Sporidiobolus salmonicolor</name>
    <name type="common">Yeast-like fungus</name>
    <name type="synonym">Sporobolomyces salmonicolor</name>
    <dbReference type="NCBI Taxonomy" id="5005"/>
    <lineage>
        <taxon>Eukaryota</taxon>
        <taxon>Fungi</taxon>
        <taxon>Dikarya</taxon>
        <taxon>Basidiomycota</taxon>
        <taxon>Pucciniomycotina</taxon>
        <taxon>Microbotryomycetes</taxon>
        <taxon>Sporidiobolales</taxon>
        <taxon>Sporidiobolaceae</taxon>
        <taxon>Sporobolomyces</taxon>
    </lineage>
</organism>
<dbReference type="Pfam" id="PF08635">
    <property type="entry name" value="ox_reductase_C"/>
    <property type="match status" value="1"/>
</dbReference>
<dbReference type="Pfam" id="PF01408">
    <property type="entry name" value="GFO_IDH_MocA"/>
    <property type="match status" value="1"/>
</dbReference>
<sequence length="439" mass="48772">MSALGPSSLPSLLLQAASSTWSLSELDTSTFPWDHSFRLEHKLGPRLKVVAIIDPATSVAQAVLDRKRNSFVVSAYAETRICASLDEFVETMKEEDRPHAFIVGSPPAFRGSIKPGRDFEVQVLRHFPNNTPAMFLEKPLSTDTPEEAGKVARMLVDSRTILSVGYFLRYLKGLLVFIFSGSPHPLTTLAVEVVQTMRKILEDNNLEVVATIARYASSYAFSTKHAWWMKSKDCGPIVEQATHFVDLSRYFGGEVDLASVQAQQLDWDEPAGELSVVPVDEKSVEPADRIPRVTSACWKYENGAVGTLVHTLALQGYKYSCELEVYADGYQLKLIDPYNAPELRVRTPHGDEEQIHKVRFGDSLLLRLNLFTNPEGSVNCSPRMTHAFIDATEAAAHSTDNAIAEDDEETDILSSYEDACKTYAFNQQFKKTAAAGKKK</sequence>
<dbReference type="PANTHER" id="PTHR43249">
    <property type="entry name" value="UDP-N-ACETYL-2-AMINO-2-DEOXY-D-GLUCURONATE OXIDASE"/>
    <property type="match status" value="1"/>
</dbReference>
<dbReference type="OrthoDB" id="10250282at2759"/>
<feature type="domain" description="Gfo/Idh/MocA-like oxidoreductase N-terminal" evidence="1">
    <location>
        <begin position="44"/>
        <end position="166"/>
    </location>
</feature>
<dbReference type="InterPro" id="IPR000683">
    <property type="entry name" value="Gfo/Idh/MocA-like_OxRdtase_N"/>
</dbReference>
<dbReference type="Proteomes" id="UP000243876">
    <property type="component" value="Unassembled WGS sequence"/>
</dbReference>
<feature type="domain" description="Oxidoreductase putative C-terminal" evidence="2">
    <location>
        <begin position="192"/>
        <end position="330"/>
    </location>
</feature>
<dbReference type="InterPro" id="IPR052515">
    <property type="entry name" value="Gfo/Idh/MocA_Oxidoreductase"/>
</dbReference>
<evidence type="ECO:0000259" key="2">
    <source>
        <dbReference type="Pfam" id="PF08635"/>
    </source>
</evidence>
<dbReference type="GO" id="GO:0000166">
    <property type="term" value="F:nucleotide binding"/>
    <property type="evidence" value="ECO:0007669"/>
    <property type="project" value="InterPro"/>
</dbReference>
<proteinExistence type="predicted"/>
<evidence type="ECO:0000259" key="1">
    <source>
        <dbReference type="Pfam" id="PF01408"/>
    </source>
</evidence>
<accession>A0A0D6EQA6</accession>
<dbReference type="PANTHER" id="PTHR43249:SF1">
    <property type="entry name" value="D-GLUCOSIDE 3-DEHYDROGENASE"/>
    <property type="match status" value="1"/>
</dbReference>
<dbReference type="EMBL" id="CENE01000019">
    <property type="protein sequence ID" value="CEQ42026.1"/>
    <property type="molecule type" value="Genomic_DNA"/>
</dbReference>
<evidence type="ECO:0000313" key="4">
    <source>
        <dbReference type="Proteomes" id="UP000243876"/>
    </source>
</evidence>
<feature type="non-terminal residue" evidence="3">
    <location>
        <position position="1"/>
    </location>
</feature>
<gene>
    <name evidence="3" type="primary">SPOSA6832_03796</name>
</gene>